<protein>
    <recommendedName>
        <fullName evidence="3">DUF2357 domain-containing protein</fullName>
    </recommendedName>
</protein>
<organism evidence="1 2">
    <name type="scientific">Pseudomonas orientalis</name>
    <dbReference type="NCBI Taxonomy" id="76758"/>
    <lineage>
        <taxon>Bacteria</taxon>
        <taxon>Pseudomonadati</taxon>
        <taxon>Pseudomonadota</taxon>
        <taxon>Gammaproteobacteria</taxon>
        <taxon>Pseudomonadales</taxon>
        <taxon>Pseudomonadaceae</taxon>
        <taxon>Pseudomonas</taxon>
    </lineage>
</organism>
<reference evidence="1 2" key="1">
    <citation type="submission" date="2019-02" db="EMBL/GenBank/DDBJ databases">
        <title>Pseudomonas spp from wheat grain.</title>
        <authorList>
            <person name="Cho G.-S."/>
            <person name="Franz C.M.A.P."/>
        </authorList>
    </citation>
    <scope>NUCLEOTIDE SEQUENCE [LARGE SCALE GENOMIC DNA]</scope>
    <source>
        <strain evidence="1 2">133NRW</strain>
    </source>
</reference>
<comment type="caution">
    <text evidence="1">The sequence shown here is derived from an EMBL/GenBank/DDBJ whole genome shotgun (WGS) entry which is preliminary data.</text>
</comment>
<proteinExistence type="predicted"/>
<dbReference type="Pfam" id="PF04411">
    <property type="entry name" value="PDDEXK_7"/>
    <property type="match status" value="1"/>
</dbReference>
<dbReference type="RefSeq" id="WP_122461740.1">
    <property type="nucleotide sequence ID" value="NZ_JBDJMH010000003.1"/>
</dbReference>
<name>A0A4Q7D1G4_9PSED</name>
<evidence type="ECO:0000313" key="2">
    <source>
        <dbReference type="Proteomes" id="UP000293369"/>
    </source>
</evidence>
<dbReference type="Proteomes" id="UP000293369">
    <property type="component" value="Unassembled WGS sequence"/>
</dbReference>
<gene>
    <name evidence="1" type="ORF">EUX57_11700</name>
</gene>
<dbReference type="EMBL" id="SGFE01000020">
    <property type="protein sequence ID" value="RZI31692.1"/>
    <property type="molecule type" value="Genomic_DNA"/>
</dbReference>
<sequence>MTIILQVEQGDARFDVHPGQLSPGFMEKKAYRFTALQGFSFYIDDVLVETVDQNGACTWLWSPGFYAGEVAAELLDDQGRTAASYRLDVSAADNKLGGQAFAAMVEAILDFDPALVLGTEEAQFGIGHDGALTNPHLQYARLRRYGDRLHRALKQIAQRPLTTLKSDRTSVSAHTVKRLDFASVHKALRGPTGQALLNPASTQRPALNTVRFEVSRSYEEEDNPANQAVGLVLFDVLRRCRQVVRGLQHAAATEVVSNTRSALTPRLVRRIAFIESLARKLERLQRARPFCIVTARRLSAAGLNAISAHPAYARAYRFGWYALRSGWLGKDPDETLWISPTWEIYERWCFVTVVSQLQRQFPELVWSREYRSLGLKEIVWRGRADDVIVEACYQVRCPAIDQTAHRGFQSLSRERYPDIVVTLDSRSAKRFVVFDAKYRSARASVLDAMGSAHIYHDSLRWKGIKPDVSLLLIPRADEVMLLVSPTYHAAYGVGAWQVGAELEGDALGVELKRILTAIPIAAAQLRSGATGSAS</sequence>
<dbReference type="InterPro" id="IPR007505">
    <property type="entry name" value="PDDEXK_7"/>
</dbReference>
<dbReference type="AlphaFoldDB" id="A0A4Q7D1G4"/>
<accession>A0A4Q7D1G4</accession>
<evidence type="ECO:0000313" key="1">
    <source>
        <dbReference type="EMBL" id="RZI31692.1"/>
    </source>
</evidence>
<evidence type="ECO:0008006" key="3">
    <source>
        <dbReference type="Google" id="ProtNLM"/>
    </source>
</evidence>